<comment type="caution">
    <text evidence="2">The sequence shown here is derived from an EMBL/GenBank/DDBJ whole genome shotgun (WGS) entry which is preliminary data.</text>
</comment>
<evidence type="ECO:0000313" key="2">
    <source>
        <dbReference type="EMBL" id="HHI88911.1"/>
    </source>
</evidence>
<gene>
    <name evidence="2" type="ORF">ENK01_03065</name>
</gene>
<dbReference type="InterPro" id="IPR001173">
    <property type="entry name" value="Glyco_trans_2-like"/>
</dbReference>
<dbReference type="Proteomes" id="UP000885806">
    <property type="component" value="Unassembled WGS sequence"/>
</dbReference>
<sequence>MARNAQNADIAVLLPAFNEEEGLAHVIEGFGQALPDARIIVCDNNSNDRTSAVARMAGAEVWKQPLPGKGNAMRRLFREIDADVYIMCDADGSYDATAAPALVEKLRKEKLDMIVAARQSGNEKYRPGHALGNRIFTWVMGLAFGRHFNDIFSGYRVFSRRFVKSFPM</sequence>
<accession>A0A7V5NXN2</accession>
<proteinExistence type="predicted"/>
<dbReference type="Pfam" id="PF00535">
    <property type="entry name" value="Glycos_transf_2"/>
    <property type="match status" value="1"/>
</dbReference>
<dbReference type="InterPro" id="IPR050256">
    <property type="entry name" value="Glycosyltransferase_2"/>
</dbReference>
<evidence type="ECO:0000259" key="1">
    <source>
        <dbReference type="Pfam" id="PF00535"/>
    </source>
</evidence>
<dbReference type="CDD" id="cd04179">
    <property type="entry name" value="DPM_DPG-synthase_like"/>
    <property type="match status" value="1"/>
</dbReference>
<feature type="non-terminal residue" evidence="2">
    <location>
        <position position="168"/>
    </location>
</feature>
<dbReference type="AlphaFoldDB" id="A0A7V5NXN2"/>
<dbReference type="PANTHER" id="PTHR48090">
    <property type="entry name" value="UNDECAPRENYL-PHOSPHATE 4-DEOXY-4-FORMAMIDO-L-ARABINOSE TRANSFERASE-RELATED"/>
    <property type="match status" value="1"/>
</dbReference>
<organism evidence="2">
    <name type="scientific">Hellea balneolensis</name>
    <dbReference type="NCBI Taxonomy" id="287478"/>
    <lineage>
        <taxon>Bacteria</taxon>
        <taxon>Pseudomonadati</taxon>
        <taxon>Pseudomonadota</taxon>
        <taxon>Alphaproteobacteria</taxon>
        <taxon>Maricaulales</taxon>
        <taxon>Robiginitomaculaceae</taxon>
        <taxon>Hellea</taxon>
    </lineage>
</organism>
<dbReference type="InterPro" id="IPR029044">
    <property type="entry name" value="Nucleotide-diphossugar_trans"/>
</dbReference>
<protein>
    <submittedName>
        <fullName evidence="2">Glycosyltransferase family 2 protein</fullName>
    </submittedName>
</protein>
<dbReference type="Gene3D" id="3.90.550.10">
    <property type="entry name" value="Spore Coat Polysaccharide Biosynthesis Protein SpsA, Chain A"/>
    <property type="match status" value="1"/>
</dbReference>
<dbReference type="EMBL" id="DROP01000207">
    <property type="protein sequence ID" value="HHI88911.1"/>
    <property type="molecule type" value="Genomic_DNA"/>
</dbReference>
<dbReference type="SUPFAM" id="SSF53448">
    <property type="entry name" value="Nucleotide-diphospho-sugar transferases"/>
    <property type="match status" value="1"/>
</dbReference>
<dbReference type="PANTHER" id="PTHR48090:SF7">
    <property type="entry name" value="RFBJ PROTEIN"/>
    <property type="match status" value="1"/>
</dbReference>
<name>A0A7V5NXN2_9PROT</name>
<reference evidence="2" key="1">
    <citation type="journal article" date="2020" name="mSystems">
        <title>Genome- and Community-Level Interaction Insights into Carbon Utilization and Element Cycling Functions of Hydrothermarchaeota in Hydrothermal Sediment.</title>
        <authorList>
            <person name="Zhou Z."/>
            <person name="Liu Y."/>
            <person name="Xu W."/>
            <person name="Pan J."/>
            <person name="Luo Z.H."/>
            <person name="Li M."/>
        </authorList>
    </citation>
    <scope>NUCLEOTIDE SEQUENCE [LARGE SCALE GENOMIC DNA]</scope>
    <source>
        <strain evidence="2">HyVt-538</strain>
    </source>
</reference>
<feature type="domain" description="Glycosyltransferase 2-like" evidence="1">
    <location>
        <begin position="12"/>
        <end position="161"/>
    </location>
</feature>